<organism evidence="3 4">
    <name type="scientific">Acropora cervicornis</name>
    <name type="common">Staghorn coral</name>
    <dbReference type="NCBI Taxonomy" id="6130"/>
    <lineage>
        <taxon>Eukaryota</taxon>
        <taxon>Metazoa</taxon>
        <taxon>Cnidaria</taxon>
        <taxon>Anthozoa</taxon>
        <taxon>Hexacorallia</taxon>
        <taxon>Scleractinia</taxon>
        <taxon>Astrocoeniina</taxon>
        <taxon>Acroporidae</taxon>
        <taxon>Acropora</taxon>
    </lineage>
</organism>
<keyword evidence="1" id="KW-0175">Coiled coil</keyword>
<evidence type="ECO:0000256" key="2">
    <source>
        <dbReference type="SAM" id="MobiDB-lite"/>
    </source>
</evidence>
<proteinExistence type="predicted"/>
<accession>A0AAD9UXU7</accession>
<reference evidence="3" key="1">
    <citation type="journal article" date="2023" name="G3 (Bethesda)">
        <title>Whole genome assembly and annotation of the endangered Caribbean coral Acropora cervicornis.</title>
        <authorList>
            <person name="Selwyn J.D."/>
            <person name="Vollmer S.V."/>
        </authorList>
    </citation>
    <scope>NUCLEOTIDE SEQUENCE</scope>
    <source>
        <strain evidence="3">K2</strain>
    </source>
</reference>
<feature type="coiled-coil region" evidence="1">
    <location>
        <begin position="244"/>
        <end position="299"/>
    </location>
</feature>
<dbReference type="Proteomes" id="UP001249851">
    <property type="component" value="Unassembled WGS sequence"/>
</dbReference>
<protein>
    <submittedName>
        <fullName evidence="3">Uncharacterized protein</fullName>
    </submittedName>
</protein>
<evidence type="ECO:0000313" key="3">
    <source>
        <dbReference type="EMBL" id="KAK2553595.1"/>
    </source>
</evidence>
<dbReference type="AlphaFoldDB" id="A0AAD9UXU7"/>
<comment type="caution">
    <text evidence="3">The sequence shown here is derived from an EMBL/GenBank/DDBJ whole genome shotgun (WGS) entry which is preliminary data.</text>
</comment>
<evidence type="ECO:0000313" key="4">
    <source>
        <dbReference type="Proteomes" id="UP001249851"/>
    </source>
</evidence>
<evidence type="ECO:0000256" key="1">
    <source>
        <dbReference type="SAM" id="Coils"/>
    </source>
</evidence>
<reference evidence="3" key="2">
    <citation type="journal article" date="2023" name="Science">
        <title>Genomic signatures of disease resistance in endangered staghorn corals.</title>
        <authorList>
            <person name="Vollmer S.V."/>
            <person name="Selwyn J.D."/>
            <person name="Despard B.A."/>
            <person name="Roesel C.L."/>
        </authorList>
    </citation>
    <scope>NUCLEOTIDE SEQUENCE</scope>
    <source>
        <strain evidence="3">K2</strain>
    </source>
</reference>
<gene>
    <name evidence="3" type="ORF">P5673_025087</name>
</gene>
<sequence length="942" mass="107832">MASTKWNWSCSSNYCRNSWRAPEILYRRLTKTPQTSKEVITQYLNFLGKTKGQVNWAKEVLFTAHWSKQPENFYINIDVPDVKFPARRAESDKNWHWNCSGVLCNNSWRTKDRNGAKLKHYKLSEVTKGKGLKAAYDKIVKNKKALIQSGESQGEPRFKISWSKASKKFGTEPVLEKKSYKYLEDMLQAAISLANSGTKTPPKVKDKSSVMAPAERPNWKKNQNMPQIRKQYVRFNVGVMMKKCRELREEAAISIKAIQELKKTVNAVAAKKRRLENRIPILQDSINQLEEEKKALVKHPVAVLNRKNSPTSNTAGDTNISKGTLSKRCSETFDAALRIHGGTASNTVPAAAGLVETLVVKFPQNSLVNTISRKRKLCEKVFPQIYNKRVQEFETSEQNQLRSISVYFAKGVMGKRKYRSVCKTLSMKTSKKKGKKFERQKIMSCKVSKLLPYEKLMSCVKSIDIRWIGNVREDFCYDFDEEDKVEGCYRSLTQFLPFMASFYLRVSQENLLWFNNEINTFHVVVGGDGAPFGKDETACSWLRYVKFLFSEMSEIENKTFQVNGTEVKFTFSEFPNDLKMLAFLAGELSVSATYFSTFANVNTGNCDVVSGAFGTGPTHTLQPWNYNQRVAIAKEVEKLKLKLEKQKGSKVSKRKKVTSLISDKKSRQEFVPLLGRFVDRAHIEPLHPKNNACQQLFRRILYESIGKSALDKSVIHFDQVPSSAPLSRLVNCLQKTAKLPHLAKKQPADSEKQIFTLHVFAYICFQLRQIVSIVCRAVSIRLQDITQLKGYCSNLFRACCLFTSSISPTIWSIGHIIPAHALEVFKKYQLGLNCVSMEGRESKHMAIGRYSINTNFSGRWGQIFSHEFVQLIWLRERGFYEEENLQHKQTYIPKRVTNGESCFCGFETGPQEQKCHYCSHKYMDQIEKSVKLGKLLVDKKLI</sequence>
<keyword evidence="4" id="KW-1185">Reference proteome</keyword>
<feature type="region of interest" description="Disordered" evidence="2">
    <location>
        <begin position="197"/>
        <end position="220"/>
    </location>
</feature>
<name>A0AAD9UXU7_ACRCE</name>
<dbReference type="EMBL" id="JARQWQ010000076">
    <property type="protein sequence ID" value="KAK2553595.1"/>
    <property type="molecule type" value="Genomic_DNA"/>
</dbReference>